<reference evidence="2 3" key="1">
    <citation type="submission" date="2014-06" db="EMBL/GenBank/DDBJ databases">
        <title>Evolutionary Origins and Diversification of the Mycorrhizal Mutualists.</title>
        <authorList>
            <consortium name="DOE Joint Genome Institute"/>
            <consortium name="Mycorrhizal Genomics Consortium"/>
            <person name="Kohler A."/>
            <person name="Kuo A."/>
            <person name="Nagy L.G."/>
            <person name="Floudas D."/>
            <person name="Copeland A."/>
            <person name="Barry K.W."/>
            <person name="Cichocki N."/>
            <person name="Veneault-Fourrey C."/>
            <person name="LaButti K."/>
            <person name="Lindquist E.A."/>
            <person name="Lipzen A."/>
            <person name="Lundell T."/>
            <person name="Morin E."/>
            <person name="Murat C."/>
            <person name="Riley R."/>
            <person name="Ohm R."/>
            <person name="Sun H."/>
            <person name="Tunlid A."/>
            <person name="Henrissat B."/>
            <person name="Grigoriev I.V."/>
            <person name="Hibbett D.S."/>
            <person name="Martin F."/>
        </authorList>
    </citation>
    <scope>NUCLEOTIDE SEQUENCE [LARGE SCALE GENOMIC DNA]</scope>
    <source>
        <strain evidence="2 3">SS14</strain>
    </source>
</reference>
<feature type="compositionally biased region" description="Acidic residues" evidence="1">
    <location>
        <begin position="142"/>
        <end position="155"/>
    </location>
</feature>
<dbReference type="InterPro" id="IPR036561">
    <property type="entry name" value="MAM33_sf"/>
</dbReference>
<dbReference type="GO" id="GO:0042256">
    <property type="term" value="P:cytosolic ribosome assembly"/>
    <property type="evidence" value="ECO:0007669"/>
    <property type="project" value="TreeGrafter"/>
</dbReference>
<dbReference type="AlphaFoldDB" id="A0A0C9U1S1"/>
<dbReference type="Pfam" id="PF02330">
    <property type="entry name" value="MAM33"/>
    <property type="match status" value="1"/>
</dbReference>
<dbReference type="HOGENOM" id="CLU_072692_0_0_1"/>
<evidence type="ECO:0000256" key="1">
    <source>
        <dbReference type="SAM" id="MobiDB-lite"/>
    </source>
</evidence>
<dbReference type="SUPFAM" id="SSF54529">
    <property type="entry name" value="Mitochondrial glycoprotein MAM33-like"/>
    <property type="match status" value="1"/>
</dbReference>
<sequence length="274" mass="30832">MSATRQLRAFTSSCRALSSRNVVSRCASPIRSGFTPRQVSRVAPSTLSTSWGARAFSLSAPARDADRTLSQKLEEEIKYEKEITSAEGTPEWLTAFQDEGIWTIETQPGSDEITLLRTFGNEQIRLMFTIADIDSNPPENLMESEEQETPEEEQEIPTYPIRTAITVTKSGSKGALSIDAICQDGLFTLENIAFYADAKLGTELSADADWKRRGLYMGPQFEHLDVNVQEEFEVYLRERGISEGLALFIPEYAEFKEQQEYVRWLESVKGFVDA</sequence>
<gene>
    <name evidence="2" type="ORF">M422DRAFT_34117</name>
</gene>
<evidence type="ECO:0000313" key="3">
    <source>
        <dbReference type="Proteomes" id="UP000054279"/>
    </source>
</evidence>
<dbReference type="EMBL" id="KN837175">
    <property type="protein sequence ID" value="KIJ36758.1"/>
    <property type="molecule type" value="Genomic_DNA"/>
</dbReference>
<dbReference type="InterPro" id="IPR003428">
    <property type="entry name" value="MAM33"/>
</dbReference>
<dbReference type="PANTHER" id="PTHR10826">
    <property type="entry name" value="COMPLEMENT COMPONENT 1"/>
    <property type="match status" value="1"/>
</dbReference>
<evidence type="ECO:0008006" key="4">
    <source>
        <dbReference type="Google" id="ProtNLM"/>
    </source>
</evidence>
<accession>A0A0C9U1S1</accession>
<dbReference type="Proteomes" id="UP000054279">
    <property type="component" value="Unassembled WGS sequence"/>
</dbReference>
<feature type="region of interest" description="Disordered" evidence="1">
    <location>
        <begin position="135"/>
        <end position="155"/>
    </location>
</feature>
<dbReference type="PANTHER" id="PTHR10826:SF1">
    <property type="entry name" value="COMPLEMENT COMPONENT 1 Q SUBCOMPONENT-BINDING PROTEIN, MITOCHONDRIAL"/>
    <property type="match status" value="1"/>
</dbReference>
<keyword evidence="3" id="KW-1185">Reference proteome</keyword>
<dbReference type="GO" id="GO:0005759">
    <property type="term" value="C:mitochondrial matrix"/>
    <property type="evidence" value="ECO:0007669"/>
    <property type="project" value="InterPro"/>
</dbReference>
<organism evidence="2 3">
    <name type="scientific">Sphaerobolus stellatus (strain SS14)</name>
    <dbReference type="NCBI Taxonomy" id="990650"/>
    <lineage>
        <taxon>Eukaryota</taxon>
        <taxon>Fungi</taxon>
        <taxon>Dikarya</taxon>
        <taxon>Basidiomycota</taxon>
        <taxon>Agaricomycotina</taxon>
        <taxon>Agaricomycetes</taxon>
        <taxon>Phallomycetidae</taxon>
        <taxon>Geastrales</taxon>
        <taxon>Sphaerobolaceae</taxon>
        <taxon>Sphaerobolus</taxon>
    </lineage>
</organism>
<protein>
    <recommendedName>
        <fullName evidence="4">Mitochondrial acidic protein MAM33</fullName>
    </recommendedName>
</protein>
<dbReference type="Gene3D" id="3.10.280.10">
    <property type="entry name" value="Mitochondrial glycoprotein"/>
    <property type="match status" value="1"/>
</dbReference>
<evidence type="ECO:0000313" key="2">
    <source>
        <dbReference type="EMBL" id="KIJ36758.1"/>
    </source>
</evidence>
<proteinExistence type="predicted"/>
<name>A0A0C9U1S1_SPHS4</name>
<dbReference type="OrthoDB" id="278212at2759"/>